<name>C7N3C9_SLAHD</name>
<accession>C7N3C9</accession>
<dbReference type="HOGENOM" id="CLU_756253_0_0_11"/>
<evidence type="ECO:0000313" key="2">
    <source>
        <dbReference type="EMBL" id="ACV23652.1"/>
    </source>
</evidence>
<organism evidence="2 3">
    <name type="scientific">Slackia heliotrinireducens (strain ATCC 29202 / DSM 20476 / NCTC 11029 / RHS 1)</name>
    <name type="common">Peptococcus heliotrinreducens</name>
    <dbReference type="NCBI Taxonomy" id="471855"/>
    <lineage>
        <taxon>Bacteria</taxon>
        <taxon>Bacillati</taxon>
        <taxon>Actinomycetota</taxon>
        <taxon>Coriobacteriia</taxon>
        <taxon>Eggerthellales</taxon>
        <taxon>Eggerthellaceae</taxon>
        <taxon>Slackia</taxon>
    </lineage>
</organism>
<evidence type="ECO:0000313" key="3">
    <source>
        <dbReference type="Proteomes" id="UP000002026"/>
    </source>
</evidence>
<proteinExistence type="predicted"/>
<dbReference type="AlphaFoldDB" id="C7N3C9"/>
<evidence type="ECO:0008006" key="4">
    <source>
        <dbReference type="Google" id="ProtNLM"/>
    </source>
</evidence>
<dbReference type="Proteomes" id="UP000002026">
    <property type="component" value="Chromosome"/>
</dbReference>
<reference evidence="2 3" key="1">
    <citation type="journal article" date="2009" name="Stand. Genomic Sci.">
        <title>Complete genome sequence of Slackia heliotrinireducens type strain (RHS 1).</title>
        <authorList>
            <person name="Pukall R."/>
            <person name="Lapidus A."/>
            <person name="Nolan M."/>
            <person name="Copeland A."/>
            <person name="Glavina Del Rio T."/>
            <person name="Lucas S."/>
            <person name="Chen F."/>
            <person name="Tice H."/>
            <person name="Cheng J.F."/>
            <person name="Chertkov O."/>
            <person name="Bruce D."/>
            <person name="Goodwin L."/>
            <person name="Kuske C."/>
            <person name="Brettin T."/>
            <person name="Detter J.C."/>
            <person name="Han C."/>
            <person name="Pitluck S."/>
            <person name="Pati A."/>
            <person name="Mavrommatis K."/>
            <person name="Ivanova N."/>
            <person name="Ovchinnikova G."/>
            <person name="Chen A."/>
            <person name="Palaniappan K."/>
            <person name="Schneider S."/>
            <person name="Rohde M."/>
            <person name="Chain P."/>
            <person name="D'haeseleer P."/>
            <person name="Goker M."/>
            <person name="Bristow J."/>
            <person name="Eisen J.A."/>
            <person name="Markowitz V."/>
            <person name="Kyrpides N.C."/>
            <person name="Klenk H.P."/>
            <person name="Hugenholtz P."/>
        </authorList>
    </citation>
    <scope>NUCLEOTIDE SEQUENCE [LARGE SCALE GENOMIC DNA]</scope>
    <source>
        <strain evidence="3">ATCC 29202 / DSM 20476 / NCTC 11029 / RHS 1</strain>
    </source>
</reference>
<dbReference type="EMBL" id="CP001684">
    <property type="protein sequence ID" value="ACV23652.1"/>
    <property type="molecule type" value="Genomic_DNA"/>
</dbReference>
<dbReference type="KEGG" id="shi:Shel_26500"/>
<keyword evidence="3" id="KW-1185">Reference proteome</keyword>
<gene>
    <name evidence="2" type="ordered locus">Shel_26500</name>
</gene>
<protein>
    <recommendedName>
        <fullName evidence="4">CGNR zinc finger domain-containing protein</fullName>
    </recommendedName>
</protein>
<feature type="region of interest" description="Disordered" evidence="1">
    <location>
        <begin position="314"/>
        <end position="366"/>
    </location>
</feature>
<sequence length="366" mass="40646">MTRPCLHMECHGLLKERIEGALPKRGVMPNDPYGTIPECVSRIRWAVGEVGHARGSGYYLMPCGNMDSLPVEFWNHQLLAVDPQNPADVARFIGEWGVPYHPIRNNPSATEEQRIECGIRATEAERLANLPSFLGRERVLGNGAWPSYISETEAAASLEWLQNLVACVVYGAELPLSGSSFMNPFTLETAALAASNPLAFRMPDTVIREASRKALSEKERKAVRDKFLMYRNLDSDDFIKAMGQHLGCKAEPPAIVRRIEAAPNPARGGTLYSCGMLAAAILNQLLESFADEAEWRECGNAECGRIFKRKQSKSDFDRKSSSKSKYCSDTCKNRKPQKRDEARKAKTAGKTAFGTEQTETGERKEV</sequence>
<evidence type="ECO:0000256" key="1">
    <source>
        <dbReference type="SAM" id="MobiDB-lite"/>
    </source>
</evidence>
<dbReference type="STRING" id="471855.Shel_26500"/>
<dbReference type="RefSeq" id="WP_012799750.1">
    <property type="nucleotide sequence ID" value="NC_013165.1"/>
</dbReference>